<dbReference type="EMBL" id="MLJW01000863">
    <property type="protein sequence ID" value="OIQ81938.1"/>
    <property type="molecule type" value="Genomic_DNA"/>
</dbReference>
<evidence type="ECO:0000313" key="1">
    <source>
        <dbReference type="EMBL" id="OIQ81938.1"/>
    </source>
</evidence>
<comment type="caution">
    <text evidence="1">The sequence shown here is derived from an EMBL/GenBank/DDBJ whole genome shotgun (WGS) entry which is preliminary data.</text>
</comment>
<organism evidence="1">
    <name type="scientific">mine drainage metagenome</name>
    <dbReference type="NCBI Taxonomy" id="410659"/>
    <lineage>
        <taxon>unclassified sequences</taxon>
        <taxon>metagenomes</taxon>
        <taxon>ecological metagenomes</taxon>
    </lineage>
</organism>
<dbReference type="AlphaFoldDB" id="A0A1J5QFE1"/>
<protein>
    <submittedName>
        <fullName evidence="1">Uncharacterized protein</fullName>
    </submittedName>
</protein>
<reference evidence="1" key="1">
    <citation type="submission" date="2016-10" db="EMBL/GenBank/DDBJ databases">
        <title>Sequence of Gallionella enrichment culture.</title>
        <authorList>
            <person name="Poehlein A."/>
            <person name="Muehling M."/>
            <person name="Daniel R."/>
        </authorList>
    </citation>
    <scope>NUCLEOTIDE SEQUENCE</scope>
</reference>
<name>A0A1J5QFE1_9ZZZZ</name>
<gene>
    <name evidence="1" type="ORF">GALL_362890</name>
</gene>
<sequence length="106" mass="12159">MKVKDLIAELQRHDPEAHVMVDGYEMGVSDVRKVVPVTVYKNIDRPFWCGRYDTSLGGEYTPEDAEPVNAVFLPRLDKEDADEDWAKKNWAKMKAGLKEFKAKDKS</sequence>
<proteinExistence type="predicted"/>
<accession>A0A1J5QFE1</accession>